<dbReference type="KEGG" id="mhib:MHIB_36960"/>
<feature type="region of interest" description="Disordered" evidence="1">
    <location>
        <begin position="130"/>
        <end position="155"/>
    </location>
</feature>
<evidence type="ECO:0000313" key="3">
    <source>
        <dbReference type="Proteomes" id="UP000467260"/>
    </source>
</evidence>
<dbReference type="Proteomes" id="UP000467260">
    <property type="component" value="Chromosome"/>
</dbReference>
<reference evidence="2 3" key="1">
    <citation type="journal article" date="2019" name="Emerg. Microbes Infect.">
        <title>Comprehensive subspecies identification of 175 nontuberculous mycobacteria species based on 7547 genomic profiles.</title>
        <authorList>
            <person name="Matsumoto Y."/>
            <person name="Kinjo T."/>
            <person name="Motooka D."/>
            <person name="Nabeya D."/>
            <person name="Jung N."/>
            <person name="Uechi K."/>
            <person name="Horii T."/>
            <person name="Iida T."/>
            <person name="Fujita J."/>
            <person name="Nakamura S."/>
        </authorList>
    </citation>
    <scope>NUCLEOTIDE SEQUENCE [LARGE SCALE GENOMIC DNA]</scope>
    <source>
        <strain evidence="2 3">JCM 13571</strain>
    </source>
</reference>
<feature type="compositionally biased region" description="Low complexity" evidence="1">
    <location>
        <begin position="366"/>
        <end position="376"/>
    </location>
</feature>
<gene>
    <name evidence="2" type="ORF">MHIB_36960</name>
</gene>
<feature type="region of interest" description="Disordered" evidence="1">
    <location>
        <begin position="353"/>
        <end position="376"/>
    </location>
</feature>
<accession>A0A7I7XAA3</accession>
<proteinExistence type="predicted"/>
<feature type="compositionally biased region" description="Low complexity" evidence="1">
    <location>
        <begin position="71"/>
        <end position="82"/>
    </location>
</feature>
<feature type="region of interest" description="Disordered" evidence="1">
    <location>
        <begin position="68"/>
        <end position="95"/>
    </location>
</feature>
<feature type="compositionally biased region" description="Low complexity" evidence="1">
    <location>
        <begin position="130"/>
        <end position="143"/>
    </location>
</feature>
<feature type="region of interest" description="Disordered" evidence="1">
    <location>
        <begin position="388"/>
        <end position="410"/>
    </location>
</feature>
<evidence type="ECO:0000313" key="2">
    <source>
        <dbReference type="EMBL" id="BBZ25278.1"/>
    </source>
</evidence>
<dbReference type="EMBL" id="AP022609">
    <property type="protein sequence ID" value="BBZ25278.1"/>
    <property type="molecule type" value="Genomic_DNA"/>
</dbReference>
<feature type="compositionally biased region" description="Low complexity" evidence="1">
    <location>
        <begin position="522"/>
        <end position="534"/>
    </location>
</feature>
<keyword evidence="3" id="KW-1185">Reference proteome</keyword>
<evidence type="ECO:0000256" key="1">
    <source>
        <dbReference type="SAM" id="MobiDB-lite"/>
    </source>
</evidence>
<dbReference type="AlphaFoldDB" id="A0A7I7XAA3"/>
<protein>
    <submittedName>
        <fullName evidence="2">Uncharacterized protein</fullName>
    </submittedName>
</protein>
<feature type="region of interest" description="Disordered" evidence="1">
    <location>
        <begin position="197"/>
        <end position="225"/>
    </location>
</feature>
<sequence>MGAGRRTGSHRVIPGATGTTGTTVAALARRSLGDTVGLHTTGAAVTAVTTIGAVTTVDVDRITGRTGGAGLTRTTGTTDPGRAIGGPATTTGQQTTQTRVTPGATVTTRSPGRRPAISGRVITGTTDTTIATDTGHTVGTTSGLHPTTGETTRAPGAGVTTIATMTTGTTIRVAGRARRAGHTDRTGRTRAALTADTTSTVHTGDRTGPGHPTIATDTTGTTMGARRRTRSYRVIPGTTLAAGTTITAPARRSLGDTIGLHTTGAAVTAAATGLTGRAVDIVLIAIDPGSTVLAVPTITTDTRVARSRPRPIGLHTTQTGITPDTTIAAGRTRQRTRICRRVITMTTDTTIAALTGPPRHTRGRKVPTTGTTTHTTNTRITTGATVTAGTTMHRRGRTRHPDRPGSAVGTRTTVTADTTHTMSARRGTGTTHTTMAAGTTITARGARRRALPQRIKTSATPSAVTTITTITGHRTSDAIGLQATQTTRTAGTTIATTTTIKRGRSAIGPRETRTTIATTATTTGHTTHTTGSLTRRARTTHTT</sequence>
<feature type="region of interest" description="Disordered" evidence="1">
    <location>
        <begin position="522"/>
        <end position="543"/>
    </location>
</feature>
<feature type="compositionally biased region" description="Low complexity" evidence="1">
    <location>
        <begin position="213"/>
        <end position="224"/>
    </location>
</feature>
<name>A0A7I7XAA3_9MYCO</name>
<organism evidence="2 3">
    <name type="scientific">Mycolicibacter hiberniae</name>
    <dbReference type="NCBI Taxonomy" id="29314"/>
    <lineage>
        <taxon>Bacteria</taxon>
        <taxon>Bacillati</taxon>
        <taxon>Actinomycetota</taxon>
        <taxon>Actinomycetes</taxon>
        <taxon>Mycobacteriales</taxon>
        <taxon>Mycobacteriaceae</taxon>
        <taxon>Mycolicibacter</taxon>
    </lineage>
</organism>